<dbReference type="Proteomes" id="UP001519290">
    <property type="component" value="Unassembled WGS sequence"/>
</dbReference>
<dbReference type="Pfam" id="PF00702">
    <property type="entry name" value="Hydrolase"/>
    <property type="match status" value="1"/>
</dbReference>
<evidence type="ECO:0000313" key="5">
    <source>
        <dbReference type="Proteomes" id="UP001519290"/>
    </source>
</evidence>
<accession>A0ABS4X2Y9</accession>
<dbReference type="PRINTS" id="PR00413">
    <property type="entry name" value="HADHALOGNASE"/>
</dbReference>
<dbReference type="RefSeq" id="WP_209902918.1">
    <property type="nucleotide sequence ID" value="NZ_BAAAJW010000028.1"/>
</dbReference>
<dbReference type="EC" id="3.8.1.2" evidence="4"/>
<proteinExistence type="inferred from homology"/>
<reference evidence="4 5" key="1">
    <citation type="submission" date="2021-03" db="EMBL/GenBank/DDBJ databases">
        <title>Sequencing the genomes of 1000 actinobacteria strains.</title>
        <authorList>
            <person name="Klenk H.-P."/>
        </authorList>
    </citation>
    <scope>NUCLEOTIDE SEQUENCE [LARGE SCALE GENOMIC DNA]</scope>
    <source>
        <strain evidence="4 5">DSM 14566</strain>
    </source>
</reference>
<organism evidence="4 5">
    <name type="scientific">Brachybacterium sacelli</name>
    <dbReference type="NCBI Taxonomy" id="173364"/>
    <lineage>
        <taxon>Bacteria</taxon>
        <taxon>Bacillati</taxon>
        <taxon>Actinomycetota</taxon>
        <taxon>Actinomycetes</taxon>
        <taxon>Micrococcales</taxon>
        <taxon>Dermabacteraceae</taxon>
        <taxon>Brachybacterium</taxon>
    </lineage>
</organism>
<dbReference type="Gene3D" id="3.40.50.1000">
    <property type="entry name" value="HAD superfamily/HAD-like"/>
    <property type="match status" value="1"/>
</dbReference>
<dbReference type="PANTHER" id="PTHR43316:SF3">
    <property type="entry name" value="HALOACID DEHALOGENASE, TYPE II (AFU_ORTHOLOGUE AFUA_2G07750)-RELATED"/>
    <property type="match status" value="1"/>
</dbReference>
<gene>
    <name evidence="4" type="ORF">JOF43_002786</name>
</gene>
<comment type="similarity">
    <text evidence="1">Belongs to the HAD-like hydrolase superfamily. S-2-haloalkanoic acid dehalogenase family.</text>
</comment>
<dbReference type="NCBIfam" id="TIGR01428">
    <property type="entry name" value="HAD_type_II"/>
    <property type="match status" value="1"/>
</dbReference>
<evidence type="ECO:0000256" key="3">
    <source>
        <dbReference type="SAM" id="MobiDB-lite"/>
    </source>
</evidence>
<evidence type="ECO:0000256" key="1">
    <source>
        <dbReference type="ARBA" id="ARBA00008106"/>
    </source>
</evidence>
<dbReference type="InterPro" id="IPR051540">
    <property type="entry name" value="S-2-haloacid_dehalogenase"/>
</dbReference>
<comment type="caution">
    <text evidence="4">The sequence shown here is derived from an EMBL/GenBank/DDBJ whole genome shotgun (WGS) entry which is preliminary data.</text>
</comment>
<dbReference type="EMBL" id="JAGIOD010000001">
    <property type="protein sequence ID" value="MBP2382829.1"/>
    <property type="molecule type" value="Genomic_DNA"/>
</dbReference>
<dbReference type="InterPro" id="IPR023214">
    <property type="entry name" value="HAD_sf"/>
</dbReference>
<evidence type="ECO:0000256" key="2">
    <source>
        <dbReference type="ARBA" id="ARBA00022801"/>
    </source>
</evidence>
<protein>
    <submittedName>
        <fullName evidence="4">2-haloacid dehalogenase</fullName>
        <ecNumber evidence="4">3.8.1.2</ecNumber>
    </submittedName>
</protein>
<dbReference type="InterPro" id="IPR006439">
    <property type="entry name" value="HAD-SF_hydro_IA"/>
</dbReference>
<evidence type="ECO:0000313" key="4">
    <source>
        <dbReference type="EMBL" id="MBP2382829.1"/>
    </source>
</evidence>
<dbReference type="InterPro" id="IPR006328">
    <property type="entry name" value="2-HAD"/>
</dbReference>
<dbReference type="Gene3D" id="1.10.150.240">
    <property type="entry name" value="Putative phosphatase, domain 2"/>
    <property type="match status" value="1"/>
</dbReference>
<dbReference type="PANTHER" id="PTHR43316">
    <property type="entry name" value="HYDROLASE, HALOACID DELAHOGENASE-RELATED"/>
    <property type="match status" value="1"/>
</dbReference>
<name>A0ABS4X2Y9_9MICO</name>
<dbReference type="InterPro" id="IPR036412">
    <property type="entry name" value="HAD-like_sf"/>
</dbReference>
<dbReference type="SUPFAM" id="SSF56784">
    <property type="entry name" value="HAD-like"/>
    <property type="match status" value="1"/>
</dbReference>
<feature type="region of interest" description="Disordered" evidence="3">
    <location>
        <begin position="1"/>
        <end position="24"/>
    </location>
</feature>
<dbReference type="GO" id="GO:0018784">
    <property type="term" value="F:(S)-2-haloacid dehalogenase activity"/>
    <property type="evidence" value="ECO:0007669"/>
    <property type="project" value="UniProtKB-EC"/>
</dbReference>
<keyword evidence="2 4" id="KW-0378">Hydrolase</keyword>
<dbReference type="InterPro" id="IPR023198">
    <property type="entry name" value="PGP-like_dom2"/>
</dbReference>
<keyword evidence="5" id="KW-1185">Reference proteome</keyword>
<sequence>MTSAHTDHALASADHPVSPDGPRRPSLLIFDVNETLSDMSSMGQRFQGVGAPAHLAKTWFAGLLRDGFALTAVGVSEPFASIAAEGLRANLHGLPLNRGTEDAVEHIMAGFTALPVHADVPEGIEALSRLGVRLVTLSNGSASVAESLLDRAGIRGHFEALLSVEQASIWEPGAGAYAYALERCEVDPMDAMLVAVHPWDIDGAARAGLGAAWINRDGGVYPAYFKFPDLRARSLIQLAEQLT</sequence>